<dbReference type="PROSITE" id="PS50158">
    <property type="entry name" value="ZF_CCHC"/>
    <property type="match status" value="2"/>
</dbReference>
<keyword evidence="5" id="KW-1185">Reference proteome</keyword>
<evidence type="ECO:0000313" key="5">
    <source>
        <dbReference type="Proteomes" id="UP000054558"/>
    </source>
</evidence>
<feature type="compositionally biased region" description="Basic and acidic residues" evidence="2">
    <location>
        <begin position="528"/>
        <end position="546"/>
    </location>
</feature>
<dbReference type="SUPFAM" id="SSF57756">
    <property type="entry name" value="Retrovirus zinc finger-like domains"/>
    <property type="match status" value="1"/>
</dbReference>
<dbReference type="EMBL" id="DF237378">
    <property type="protein sequence ID" value="GAQ88446.1"/>
    <property type="molecule type" value="Genomic_DNA"/>
</dbReference>
<feature type="region of interest" description="Disordered" evidence="2">
    <location>
        <begin position="206"/>
        <end position="228"/>
    </location>
</feature>
<dbReference type="GO" id="GO:0003676">
    <property type="term" value="F:nucleic acid binding"/>
    <property type="evidence" value="ECO:0007669"/>
    <property type="project" value="InterPro"/>
</dbReference>
<keyword evidence="1" id="KW-0479">Metal-binding</keyword>
<dbReference type="Proteomes" id="UP000054558">
    <property type="component" value="Unassembled WGS sequence"/>
</dbReference>
<evidence type="ECO:0000256" key="2">
    <source>
        <dbReference type="SAM" id="MobiDB-lite"/>
    </source>
</evidence>
<sequence>MAGVDKLSSAVPKLKGENWGVWKDKIQALLEFNGLFVAIEEPDTEEGRKASTKAKALIKLSVEDAFVKLIAGETTAAGAWKKLKQNFEKTSNARVVQLTGKLTNMKLGEKQSIAEYLGEFREIKVDLEAAGQTISDLQLTVHALKGLPKEYETLREILEAGDDELSLDMAQPKLMQREQRLQGESTPALAESADGGQASAFVAKHRHYGSSGGGRGSSREHAGSSDSRGCYGCGEKGHIKMYCKHRNEDCENCGKRGHTKAVCRQPAGKGERAYAAREGADVRGVAFTAWQGSAGAQTGVWLVDSGSTQHITGDRGKFVSYRKLEQPEVIEGIGGEPLTAVGVGVVELQCRTPSGVGTVTLYEVRHVPKARANLFALRRSTDAGARVTIEGRVAQFELGGVVCMEAEEKNGLWEIAMAGAKPEEGVWVFDETPRYSMDGAKKAPAAAQKKAQAESVKEKREELVEIELEFDEAGVEPQAEKVKSRATGEPVGAKTPANKETGKKRGTRAAATEAVEIEEIDLRGSNSENEKTPEKNEKRRYPERVRKPATWLEAAKATRSNNHSA</sequence>
<dbReference type="GO" id="GO:0008270">
    <property type="term" value="F:zinc ion binding"/>
    <property type="evidence" value="ECO:0007669"/>
    <property type="project" value="UniProtKB-KW"/>
</dbReference>
<dbReference type="InterPro" id="IPR054722">
    <property type="entry name" value="PolX-like_BBD"/>
</dbReference>
<proteinExistence type="predicted"/>
<gene>
    <name evidence="4" type="ORF">KFL_004290030</name>
</gene>
<dbReference type="OrthoDB" id="5920561at2759"/>
<dbReference type="AlphaFoldDB" id="A0A1Y1II97"/>
<feature type="region of interest" description="Disordered" evidence="2">
    <location>
        <begin position="474"/>
        <end position="565"/>
    </location>
</feature>
<evidence type="ECO:0000259" key="3">
    <source>
        <dbReference type="PROSITE" id="PS50158"/>
    </source>
</evidence>
<dbReference type="Gene3D" id="4.10.60.10">
    <property type="entry name" value="Zinc finger, CCHC-type"/>
    <property type="match status" value="1"/>
</dbReference>
<name>A0A1Y1II97_KLENI</name>
<organism evidence="4 5">
    <name type="scientific">Klebsormidium nitens</name>
    <name type="common">Green alga</name>
    <name type="synonym">Ulothrix nitens</name>
    <dbReference type="NCBI Taxonomy" id="105231"/>
    <lineage>
        <taxon>Eukaryota</taxon>
        <taxon>Viridiplantae</taxon>
        <taxon>Streptophyta</taxon>
        <taxon>Klebsormidiophyceae</taxon>
        <taxon>Klebsormidiales</taxon>
        <taxon>Klebsormidiaceae</taxon>
        <taxon>Klebsormidium</taxon>
    </lineage>
</organism>
<evidence type="ECO:0000256" key="1">
    <source>
        <dbReference type="PROSITE-ProRule" id="PRU00047"/>
    </source>
</evidence>
<feature type="region of interest" description="Disordered" evidence="2">
    <location>
        <begin position="177"/>
        <end position="196"/>
    </location>
</feature>
<dbReference type="OMA" id="TNEVICT"/>
<feature type="domain" description="CCHC-type" evidence="3">
    <location>
        <begin position="250"/>
        <end position="265"/>
    </location>
</feature>
<keyword evidence="1" id="KW-0863">Zinc-finger</keyword>
<dbReference type="SMART" id="SM00343">
    <property type="entry name" value="ZnF_C2HC"/>
    <property type="match status" value="2"/>
</dbReference>
<accession>A0A1Y1II97</accession>
<dbReference type="InterPro" id="IPR036875">
    <property type="entry name" value="Znf_CCHC_sf"/>
</dbReference>
<reference evidence="4 5" key="1">
    <citation type="journal article" date="2014" name="Nat. Commun.">
        <title>Klebsormidium flaccidum genome reveals primary factors for plant terrestrial adaptation.</title>
        <authorList>
            <person name="Hori K."/>
            <person name="Maruyama F."/>
            <person name="Fujisawa T."/>
            <person name="Togashi T."/>
            <person name="Yamamoto N."/>
            <person name="Seo M."/>
            <person name="Sato S."/>
            <person name="Yamada T."/>
            <person name="Mori H."/>
            <person name="Tajima N."/>
            <person name="Moriyama T."/>
            <person name="Ikeuchi M."/>
            <person name="Watanabe M."/>
            <person name="Wada H."/>
            <person name="Kobayashi K."/>
            <person name="Saito M."/>
            <person name="Masuda T."/>
            <person name="Sasaki-Sekimoto Y."/>
            <person name="Mashiguchi K."/>
            <person name="Awai K."/>
            <person name="Shimojima M."/>
            <person name="Masuda S."/>
            <person name="Iwai M."/>
            <person name="Nobusawa T."/>
            <person name="Narise T."/>
            <person name="Kondo S."/>
            <person name="Saito H."/>
            <person name="Sato R."/>
            <person name="Murakawa M."/>
            <person name="Ihara Y."/>
            <person name="Oshima-Yamada Y."/>
            <person name="Ohtaka K."/>
            <person name="Satoh M."/>
            <person name="Sonobe K."/>
            <person name="Ishii M."/>
            <person name="Ohtani R."/>
            <person name="Kanamori-Sato M."/>
            <person name="Honoki R."/>
            <person name="Miyazaki D."/>
            <person name="Mochizuki H."/>
            <person name="Umetsu J."/>
            <person name="Higashi K."/>
            <person name="Shibata D."/>
            <person name="Kamiya Y."/>
            <person name="Sato N."/>
            <person name="Nakamura Y."/>
            <person name="Tabata S."/>
            <person name="Ida S."/>
            <person name="Kurokawa K."/>
            <person name="Ohta H."/>
        </authorList>
    </citation>
    <scope>NUCLEOTIDE SEQUENCE [LARGE SCALE GENOMIC DNA]</scope>
    <source>
        <strain evidence="4 5">NIES-2285</strain>
    </source>
</reference>
<dbReference type="PANTHER" id="PTHR47481">
    <property type="match status" value="1"/>
</dbReference>
<dbReference type="Pfam" id="PF14223">
    <property type="entry name" value="Retrotran_gag_2"/>
    <property type="match status" value="1"/>
</dbReference>
<dbReference type="InterPro" id="IPR001878">
    <property type="entry name" value="Znf_CCHC"/>
</dbReference>
<dbReference type="STRING" id="105231.A0A1Y1II97"/>
<protein>
    <submittedName>
        <fullName evidence="4">5'-3' exoribonuclease 2</fullName>
    </submittedName>
</protein>
<dbReference type="PANTHER" id="PTHR47481:SF34">
    <property type="entry name" value="CCHC-TYPE DOMAIN-CONTAINING PROTEIN"/>
    <property type="match status" value="1"/>
</dbReference>
<evidence type="ECO:0000313" key="4">
    <source>
        <dbReference type="EMBL" id="GAQ88446.1"/>
    </source>
</evidence>
<feature type="domain" description="CCHC-type" evidence="3">
    <location>
        <begin position="230"/>
        <end position="244"/>
    </location>
</feature>
<keyword evidence="1" id="KW-0862">Zinc</keyword>
<dbReference type="Pfam" id="PF22936">
    <property type="entry name" value="Pol_BBD"/>
    <property type="match status" value="1"/>
</dbReference>